<evidence type="ECO:0000313" key="3">
    <source>
        <dbReference type="Proteomes" id="UP001055712"/>
    </source>
</evidence>
<gene>
    <name evidence="2" type="ORF">D9Q98_003796</name>
</gene>
<evidence type="ECO:0000256" key="1">
    <source>
        <dbReference type="SAM" id="SignalP"/>
    </source>
</evidence>
<evidence type="ECO:0000313" key="2">
    <source>
        <dbReference type="EMBL" id="KAI3432235.1"/>
    </source>
</evidence>
<accession>A0A9D4YXS4</accession>
<feature type="signal peptide" evidence="1">
    <location>
        <begin position="1"/>
        <end position="16"/>
    </location>
</feature>
<dbReference type="EMBL" id="SIDB01000005">
    <property type="protein sequence ID" value="KAI3432235.1"/>
    <property type="molecule type" value="Genomic_DNA"/>
</dbReference>
<proteinExistence type="predicted"/>
<protein>
    <submittedName>
        <fullName evidence="2">Uncharacterized protein</fullName>
    </submittedName>
</protein>
<keyword evidence="3" id="KW-1185">Reference proteome</keyword>
<sequence>MASLLTVALVWKLTWGTQQSHSSSSSSSSSDVGKCPLTYRRLSVSEVRGGSPKPYLLGGPQQPECTNCKRSGQWADICQFKSGDLCADWLFWSVLEEWLGRGYELALQLTPCDLWPLLRGRTLFLLGDSQMLDFYKAVQCFLFEFWPSLEQRDLTADAAAQQQFSTVLRSTCVDLLQGTRVCYIRADKTWIGHEWPAPHLTLGSTSQQRLFAKAVAAAAGAESGAEVEAAGAGGGALLLLHQQEAAKYTAIGPACPLLARKFSGGMEKVQGARCKAALMALAPCDSSALILNGGHCPGESERLISLRRHWS</sequence>
<dbReference type="OrthoDB" id="507923at2759"/>
<name>A0A9D4YXS4_CHLVU</name>
<reference evidence="2" key="1">
    <citation type="journal article" date="2019" name="Plant J.">
        <title>Chlorella vulgaris genome assembly and annotation reveals the molecular basis for metabolic acclimation to high light conditions.</title>
        <authorList>
            <person name="Cecchin M."/>
            <person name="Marcolungo L."/>
            <person name="Rossato M."/>
            <person name="Girolomoni L."/>
            <person name="Cosentino E."/>
            <person name="Cuine S."/>
            <person name="Li-Beisson Y."/>
            <person name="Delledonne M."/>
            <person name="Ballottari M."/>
        </authorList>
    </citation>
    <scope>NUCLEOTIDE SEQUENCE</scope>
    <source>
        <strain evidence="2">211/11P</strain>
    </source>
</reference>
<dbReference type="AlphaFoldDB" id="A0A9D4YXS4"/>
<organism evidence="2 3">
    <name type="scientific">Chlorella vulgaris</name>
    <name type="common">Green alga</name>
    <dbReference type="NCBI Taxonomy" id="3077"/>
    <lineage>
        <taxon>Eukaryota</taxon>
        <taxon>Viridiplantae</taxon>
        <taxon>Chlorophyta</taxon>
        <taxon>core chlorophytes</taxon>
        <taxon>Trebouxiophyceae</taxon>
        <taxon>Chlorellales</taxon>
        <taxon>Chlorellaceae</taxon>
        <taxon>Chlorella clade</taxon>
        <taxon>Chlorella</taxon>
    </lineage>
</organism>
<reference evidence="2" key="2">
    <citation type="submission" date="2020-11" db="EMBL/GenBank/DDBJ databases">
        <authorList>
            <person name="Cecchin M."/>
            <person name="Marcolungo L."/>
            <person name="Rossato M."/>
            <person name="Girolomoni L."/>
            <person name="Cosentino E."/>
            <person name="Cuine S."/>
            <person name="Li-Beisson Y."/>
            <person name="Delledonne M."/>
            <person name="Ballottari M."/>
        </authorList>
    </citation>
    <scope>NUCLEOTIDE SEQUENCE</scope>
    <source>
        <strain evidence="2">211/11P</strain>
        <tissue evidence="2">Whole cell</tissue>
    </source>
</reference>
<comment type="caution">
    <text evidence="2">The sequence shown here is derived from an EMBL/GenBank/DDBJ whole genome shotgun (WGS) entry which is preliminary data.</text>
</comment>
<keyword evidence="1" id="KW-0732">Signal</keyword>
<feature type="chain" id="PRO_5038920621" evidence="1">
    <location>
        <begin position="17"/>
        <end position="311"/>
    </location>
</feature>
<dbReference type="Proteomes" id="UP001055712">
    <property type="component" value="Unassembled WGS sequence"/>
</dbReference>